<evidence type="ECO:0000256" key="7">
    <source>
        <dbReference type="RuleBase" id="RU363032"/>
    </source>
</evidence>
<name>A0A0A7HFP2_CLOTY</name>
<evidence type="ECO:0000256" key="1">
    <source>
        <dbReference type="ARBA" id="ARBA00004651"/>
    </source>
</evidence>
<organism evidence="9">
    <name type="scientific">Clostridium tyrobutyricum</name>
    <dbReference type="NCBI Taxonomy" id="1519"/>
    <lineage>
        <taxon>Bacteria</taxon>
        <taxon>Bacillati</taxon>
        <taxon>Bacillota</taxon>
        <taxon>Clostridia</taxon>
        <taxon>Eubacteriales</taxon>
        <taxon>Clostridiaceae</taxon>
        <taxon>Clostridium</taxon>
    </lineage>
</organism>
<feature type="transmembrane region" description="Helical" evidence="7">
    <location>
        <begin position="66"/>
        <end position="91"/>
    </location>
</feature>
<dbReference type="AlphaFoldDB" id="A0A0A7HFP2"/>
<feature type="transmembrane region" description="Helical" evidence="7">
    <location>
        <begin position="7"/>
        <end position="25"/>
    </location>
</feature>
<evidence type="ECO:0000259" key="8">
    <source>
        <dbReference type="PROSITE" id="PS50928"/>
    </source>
</evidence>
<protein>
    <recommendedName>
        <fullName evidence="8">ABC transmembrane type-1 domain-containing protein</fullName>
    </recommendedName>
</protein>
<evidence type="ECO:0000256" key="4">
    <source>
        <dbReference type="ARBA" id="ARBA00022692"/>
    </source>
</evidence>
<keyword evidence="6 7" id="KW-0472">Membrane</keyword>
<sequence length="334" mass="37628">MSKTKKFCAYYILRYSGVAVLLILWELLPKIGAFNPQFIPSFSTVLGQIHVLWFNNALFTNIMVSLWRVVVGLIIASIIAVPLGLILGGWFNRAADLMDPLFRILGQVNPFSLLPAFILFFGTGEITKLAVITWTSIWPILYNTIQGAKSVDKLLIKIAISMKASNWQLCKKIMIPSAEPSIFAGLRVGAEMSFFIVIAAEMISSNAGLGWLFHNASMNNQIPRMYSAGLFIIILGVLLNRFLIYVQNKIFFWKEAGQNSSFIKFRKLKTKFRKRQIVALIIVVIVILGIGSYEVNYSNTSEFNNRFSNSNAAGHMEMNMKDEDNSSEHMNMTK</sequence>
<dbReference type="Pfam" id="PF00528">
    <property type="entry name" value="BPD_transp_1"/>
    <property type="match status" value="1"/>
</dbReference>
<evidence type="ECO:0000256" key="3">
    <source>
        <dbReference type="ARBA" id="ARBA00022475"/>
    </source>
</evidence>
<dbReference type="InterPro" id="IPR000515">
    <property type="entry name" value="MetI-like"/>
</dbReference>
<dbReference type="InterPro" id="IPR035906">
    <property type="entry name" value="MetI-like_sf"/>
</dbReference>
<keyword evidence="5 7" id="KW-1133">Transmembrane helix</keyword>
<comment type="subcellular location">
    <subcellularLocation>
        <location evidence="1 7">Cell membrane</location>
        <topology evidence="1 7">Multi-pass membrane protein</topology>
    </subcellularLocation>
</comment>
<reference evidence="9" key="1">
    <citation type="submission" date="2014-07" db="EMBL/GenBank/DDBJ databases">
        <title>Clostridium tyrobutyricum BAS7.</title>
        <authorList>
            <person name="Kim S."/>
            <person name="Choi O."/>
            <person name="Woo H.M."/>
            <person name="Sang B.-I."/>
            <person name="Um Y."/>
        </authorList>
    </citation>
    <scope>NUCLEOTIDE SEQUENCE</scope>
    <source>
        <strain evidence="9">BAS7</strain>
    </source>
</reference>
<dbReference type="EMBL" id="KM108026">
    <property type="protein sequence ID" value="AIZ03689.1"/>
    <property type="molecule type" value="Genomic_DNA"/>
</dbReference>
<dbReference type="GO" id="GO:0055085">
    <property type="term" value="P:transmembrane transport"/>
    <property type="evidence" value="ECO:0007669"/>
    <property type="project" value="InterPro"/>
</dbReference>
<feature type="transmembrane region" description="Helical" evidence="7">
    <location>
        <begin position="225"/>
        <end position="244"/>
    </location>
</feature>
<dbReference type="GO" id="GO:0005886">
    <property type="term" value="C:plasma membrane"/>
    <property type="evidence" value="ECO:0007669"/>
    <property type="project" value="UniProtKB-SubCell"/>
</dbReference>
<dbReference type="PANTHER" id="PTHR30151">
    <property type="entry name" value="ALKANE SULFONATE ABC TRANSPORTER-RELATED, MEMBRANE SUBUNIT"/>
    <property type="match status" value="1"/>
</dbReference>
<keyword evidence="2 7" id="KW-0813">Transport</keyword>
<keyword evidence="4 7" id="KW-0812">Transmembrane</keyword>
<keyword evidence="3" id="KW-1003">Cell membrane</keyword>
<dbReference type="RefSeq" id="WP_217819921.1">
    <property type="nucleotide sequence ID" value="NZ_JAHHVA010000030.1"/>
</dbReference>
<feature type="transmembrane region" description="Helical" evidence="7">
    <location>
        <begin position="111"/>
        <end position="131"/>
    </location>
</feature>
<feature type="domain" description="ABC transmembrane type-1" evidence="8">
    <location>
        <begin position="62"/>
        <end position="243"/>
    </location>
</feature>
<dbReference type="PANTHER" id="PTHR30151:SF0">
    <property type="entry name" value="ABC TRANSPORTER PERMEASE PROTEIN MJ0413-RELATED"/>
    <property type="match status" value="1"/>
</dbReference>
<dbReference type="Gene3D" id="1.10.3720.10">
    <property type="entry name" value="MetI-like"/>
    <property type="match status" value="1"/>
</dbReference>
<dbReference type="PROSITE" id="PS50928">
    <property type="entry name" value="ABC_TM1"/>
    <property type="match status" value="1"/>
</dbReference>
<evidence type="ECO:0000256" key="2">
    <source>
        <dbReference type="ARBA" id="ARBA00022448"/>
    </source>
</evidence>
<dbReference type="SUPFAM" id="SSF161098">
    <property type="entry name" value="MetI-like"/>
    <property type="match status" value="1"/>
</dbReference>
<gene>
    <name evidence="9" type="primary">tauC</name>
    <name evidence="9" type="ORF">CTB_08180</name>
</gene>
<feature type="transmembrane region" description="Helical" evidence="7">
    <location>
        <begin position="277"/>
        <end position="295"/>
    </location>
</feature>
<evidence type="ECO:0000313" key="9">
    <source>
        <dbReference type="EMBL" id="AIZ03689.1"/>
    </source>
</evidence>
<proteinExistence type="inferred from homology"/>
<evidence type="ECO:0000256" key="5">
    <source>
        <dbReference type="ARBA" id="ARBA00022989"/>
    </source>
</evidence>
<feature type="transmembrane region" description="Helical" evidence="7">
    <location>
        <begin position="194"/>
        <end position="213"/>
    </location>
</feature>
<evidence type="ECO:0000256" key="6">
    <source>
        <dbReference type="ARBA" id="ARBA00023136"/>
    </source>
</evidence>
<accession>A0A0A7HFP2</accession>
<comment type="similarity">
    <text evidence="7">Belongs to the binding-protein-dependent transport system permease family.</text>
</comment>
<dbReference type="CDD" id="cd06261">
    <property type="entry name" value="TM_PBP2"/>
    <property type="match status" value="1"/>
</dbReference>